<comment type="caution">
    <text evidence="1">The sequence shown here is derived from an EMBL/GenBank/DDBJ whole genome shotgun (WGS) entry which is preliminary data.</text>
</comment>
<evidence type="ECO:0000313" key="1">
    <source>
        <dbReference type="EMBL" id="CAJ2501244.1"/>
    </source>
</evidence>
<organism evidence="1 2">
    <name type="scientific">Anthostomella pinea</name>
    <dbReference type="NCBI Taxonomy" id="933095"/>
    <lineage>
        <taxon>Eukaryota</taxon>
        <taxon>Fungi</taxon>
        <taxon>Dikarya</taxon>
        <taxon>Ascomycota</taxon>
        <taxon>Pezizomycotina</taxon>
        <taxon>Sordariomycetes</taxon>
        <taxon>Xylariomycetidae</taxon>
        <taxon>Xylariales</taxon>
        <taxon>Xylariaceae</taxon>
        <taxon>Anthostomella</taxon>
    </lineage>
</organism>
<reference evidence="1" key="1">
    <citation type="submission" date="2023-10" db="EMBL/GenBank/DDBJ databases">
        <authorList>
            <person name="Hackl T."/>
        </authorList>
    </citation>
    <scope>NUCLEOTIDE SEQUENCE</scope>
</reference>
<protein>
    <submittedName>
        <fullName evidence="1">Uu.00g040970.m01.CDS01</fullName>
    </submittedName>
</protein>
<dbReference type="EMBL" id="CAUWAG010000003">
    <property type="protein sequence ID" value="CAJ2501244.1"/>
    <property type="molecule type" value="Genomic_DNA"/>
</dbReference>
<keyword evidence="2" id="KW-1185">Reference proteome</keyword>
<gene>
    <name evidence="1" type="ORF">KHLLAP_LOCUS1712</name>
</gene>
<accession>A0AAI8VAA0</accession>
<sequence length="367" mass="42136">MSLQLQLHAEHCRYCGTRDDLTPCLRCKHVHFCKHHRGSKDHKVECSRLFNGYQQFIAFEAMQPLNHQGVKEWSIPFAALPEASKSSYMAHCLNYATNLLQIDQVQRQELALALLSRVCSQPDGPERPRKIGRLAARMPCLLLRLGKDQECYHFCKWWNTPSTNWRSKQVAELWNEPPADRLESVDFMLVQCSRGYLAELEALRLAGCDIAYYACIILVKIRILVKLDKFGAVDTLMPKYATPQEIADMIKNEILDDDSIPNRHRLWPREAYTTHIANLNLQIRQLVEGVSRCLPHFWPELLRMADSRDPITLQQEKSQNGTWGISGGSRALKHTFRVWQETPGAIEMVRKIVSAQRCELKAVAGDS</sequence>
<name>A0AAI8VAA0_9PEZI</name>
<dbReference type="AlphaFoldDB" id="A0AAI8VAA0"/>
<dbReference type="Proteomes" id="UP001295740">
    <property type="component" value="Unassembled WGS sequence"/>
</dbReference>
<proteinExistence type="predicted"/>
<evidence type="ECO:0000313" key="2">
    <source>
        <dbReference type="Proteomes" id="UP001295740"/>
    </source>
</evidence>